<name>A0A4R7TB65_9ACTN</name>
<accession>A0A4R7TB65</accession>
<evidence type="ECO:0000256" key="1">
    <source>
        <dbReference type="SAM" id="Phobius"/>
    </source>
</evidence>
<gene>
    <name evidence="2" type="ORF">EV138_2823</name>
</gene>
<organism evidence="2 3">
    <name type="scientific">Kribbella voronezhensis</name>
    <dbReference type="NCBI Taxonomy" id="2512212"/>
    <lineage>
        <taxon>Bacteria</taxon>
        <taxon>Bacillati</taxon>
        <taxon>Actinomycetota</taxon>
        <taxon>Actinomycetes</taxon>
        <taxon>Propionibacteriales</taxon>
        <taxon>Kribbellaceae</taxon>
        <taxon>Kribbella</taxon>
    </lineage>
</organism>
<feature type="transmembrane region" description="Helical" evidence="1">
    <location>
        <begin position="74"/>
        <end position="98"/>
    </location>
</feature>
<evidence type="ECO:0000313" key="3">
    <source>
        <dbReference type="Proteomes" id="UP000295151"/>
    </source>
</evidence>
<keyword evidence="1" id="KW-1133">Transmembrane helix</keyword>
<protein>
    <submittedName>
        <fullName evidence="2">Uncharacterized protein</fullName>
    </submittedName>
</protein>
<dbReference type="RefSeq" id="WP_133979328.1">
    <property type="nucleotide sequence ID" value="NZ_SOCE01000001.1"/>
</dbReference>
<proteinExistence type="predicted"/>
<sequence length="224" mass="22948">MTQPPTPIQPARTQLPSAESWLTGVPLPAQRQLDGYAVAGFVISLPGLTAPLGAVLALVGLARIRKSGARGRKLGVAALAICVGWAIAIGVAAALGLYGEHKAGIGRSVPIAQLKVGKCFDADLDAGNTLKLVTIADCAAGHAGEAFAKASAGLTGLSTDEKGTAATQACAVSFQQFVGKPYVQSELDMYYVVLEDHPVADGNVLCLVGKPGERLTGTMRGSQR</sequence>
<dbReference type="EMBL" id="SOCE01000001">
    <property type="protein sequence ID" value="TDU89261.1"/>
    <property type="molecule type" value="Genomic_DNA"/>
</dbReference>
<keyword evidence="1" id="KW-0472">Membrane</keyword>
<evidence type="ECO:0000313" key="2">
    <source>
        <dbReference type="EMBL" id="TDU89261.1"/>
    </source>
</evidence>
<dbReference type="OrthoDB" id="3628931at2"/>
<reference evidence="2 3" key="1">
    <citation type="submission" date="2019-03" db="EMBL/GenBank/DDBJ databases">
        <title>Genomic Encyclopedia of Type Strains, Phase III (KMG-III): the genomes of soil and plant-associated and newly described type strains.</title>
        <authorList>
            <person name="Whitman W."/>
        </authorList>
    </citation>
    <scope>NUCLEOTIDE SEQUENCE [LARGE SCALE GENOMIC DNA]</scope>
    <source>
        <strain evidence="2 3">VKM Ac-2575</strain>
    </source>
</reference>
<keyword evidence="1" id="KW-0812">Transmembrane</keyword>
<keyword evidence="3" id="KW-1185">Reference proteome</keyword>
<comment type="caution">
    <text evidence="2">The sequence shown here is derived from an EMBL/GenBank/DDBJ whole genome shotgun (WGS) entry which is preliminary data.</text>
</comment>
<dbReference type="Proteomes" id="UP000295151">
    <property type="component" value="Unassembled WGS sequence"/>
</dbReference>
<feature type="transmembrane region" description="Helical" evidence="1">
    <location>
        <begin position="36"/>
        <end position="62"/>
    </location>
</feature>
<dbReference type="AlphaFoldDB" id="A0A4R7TB65"/>